<sequence length="284" mass="31746">MSKRKQKDAVKNEEDSDNSIVNVDFDFFDPNPDVDYLAVKRLAAQLWQGDAESLQLQDLADLVLSQPQVGTTVKCDGKESDPYSFLTVINLRVHQNRTFVKALIDYVLSKSSSNPAFSATLKELLGPQGLQSQNHVGFVFSERLMNMPVQLMPVSYKMLAEEIQWAVEDNNPFRFSHYLFLSQIRKLSAEDVAELEKRVPPTKRQKAGTETTGSQTKVFPIHPEDEEIAKLSIFTTDFPYSNSITPDAESLGLDLGGRLMLMPAERLPQLVDAIAAAYPPPQAP</sequence>
<organism evidence="1 2">
    <name type="scientific">Irpex rosettiformis</name>
    <dbReference type="NCBI Taxonomy" id="378272"/>
    <lineage>
        <taxon>Eukaryota</taxon>
        <taxon>Fungi</taxon>
        <taxon>Dikarya</taxon>
        <taxon>Basidiomycota</taxon>
        <taxon>Agaricomycotina</taxon>
        <taxon>Agaricomycetes</taxon>
        <taxon>Polyporales</taxon>
        <taxon>Irpicaceae</taxon>
        <taxon>Irpex</taxon>
    </lineage>
</organism>
<proteinExistence type="predicted"/>
<reference evidence="1" key="1">
    <citation type="journal article" date="2021" name="Environ. Microbiol.">
        <title>Gene family expansions and transcriptome signatures uncover fungal adaptations to wood decay.</title>
        <authorList>
            <person name="Hage H."/>
            <person name="Miyauchi S."/>
            <person name="Viragh M."/>
            <person name="Drula E."/>
            <person name="Min B."/>
            <person name="Chaduli D."/>
            <person name="Navarro D."/>
            <person name="Favel A."/>
            <person name="Norest M."/>
            <person name="Lesage-Meessen L."/>
            <person name="Balint B."/>
            <person name="Merenyi Z."/>
            <person name="de Eugenio L."/>
            <person name="Morin E."/>
            <person name="Martinez A.T."/>
            <person name="Baldrian P."/>
            <person name="Stursova M."/>
            <person name="Martinez M.J."/>
            <person name="Novotny C."/>
            <person name="Magnuson J.K."/>
            <person name="Spatafora J.W."/>
            <person name="Maurice S."/>
            <person name="Pangilinan J."/>
            <person name="Andreopoulos W."/>
            <person name="LaButti K."/>
            <person name="Hundley H."/>
            <person name="Na H."/>
            <person name="Kuo A."/>
            <person name="Barry K."/>
            <person name="Lipzen A."/>
            <person name="Henrissat B."/>
            <person name="Riley R."/>
            <person name="Ahrendt S."/>
            <person name="Nagy L.G."/>
            <person name="Grigoriev I.V."/>
            <person name="Martin F."/>
            <person name="Rosso M.N."/>
        </authorList>
    </citation>
    <scope>NUCLEOTIDE SEQUENCE</scope>
    <source>
        <strain evidence="1">CBS 384.51</strain>
    </source>
</reference>
<evidence type="ECO:0000313" key="1">
    <source>
        <dbReference type="EMBL" id="KAI0089889.1"/>
    </source>
</evidence>
<accession>A0ACB8U6Z8</accession>
<dbReference type="EMBL" id="MU274909">
    <property type="protein sequence ID" value="KAI0089889.1"/>
    <property type="molecule type" value="Genomic_DNA"/>
</dbReference>
<gene>
    <name evidence="1" type="ORF">BDY19DRAFT_1056293</name>
</gene>
<protein>
    <submittedName>
        <fullName evidence="1">P21-C-terminal region-binding protein-domain-containing protein</fullName>
    </submittedName>
</protein>
<name>A0ACB8U6Z8_9APHY</name>
<keyword evidence="2" id="KW-1185">Reference proteome</keyword>
<evidence type="ECO:0000313" key="2">
    <source>
        <dbReference type="Proteomes" id="UP001055072"/>
    </source>
</evidence>
<comment type="caution">
    <text evidence="1">The sequence shown here is derived from an EMBL/GenBank/DDBJ whole genome shotgun (WGS) entry which is preliminary data.</text>
</comment>
<dbReference type="Proteomes" id="UP001055072">
    <property type="component" value="Unassembled WGS sequence"/>
</dbReference>